<feature type="transmembrane region" description="Helical" evidence="7">
    <location>
        <begin position="47"/>
        <end position="70"/>
    </location>
</feature>
<feature type="transmembrane region" description="Helical" evidence="7">
    <location>
        <begin position="16"/>
        <end position="41"/>
    </location>
</feature>
<keyword evidence="8" id="KW-1185">Reference proteome</keyword>
<gene>
    <name evidence="9" type="primary">LOC113715033</name>
</gene>
<reference evidence="9" key="2">
    <citation type="submission" date="2025-08" db="UniProtKB">
        <authorList>
            <consortium name="RefSeq"/>
        </authorList>
    </citation>
    <scope>IDENTIFICATION</scope>
    <source>
        <tissue evidence="9">Leaves</tissue>
    </source>
</reference>
<evidence type="ECO:0000256" key="4">
    <source>
        <dbReference type="ARBA" id="ARBA00022692"/>
    </source>
</evidence>
<dbReference type="InterPro" id="IPR030182">
    <property type="entry name" value="PUP_plant"/>
</dbReference>
<comment type="similarity">
    <text evidence="2 7">Belongs to the purine permeases (TC 2.A.7.14) family.</text>
</comment>
<dbReference type="Proteomes" id="UP001652660">
    <property type="component" value="Chromosome 10c"/>
</dbReference>
<feature type="transmembrane region" description="Helical" evidence="7">
    <location>
        <begin position="210"/>
        <end position="235"/>
    </location>
</feature>
<feature type="transmembrane region" description="Helical" evidence="7">
    <location>
        <begin position="145"/>
        <end position="165"/>
    </location>
</feature>
<dbReference type="PANTHER" id="PTHR31376:SF1">
    <property type="entry name" value="PURINE PERMEASE 2"/>
    <property type="match status" value="1"/>
</dbReference>
<reference evidence="8" key="1">
    <citation type="journal article" date="2025" name="Foods">
        <title>Unveiling the Microbial Signatures of Arabica Coffee Cherries: Insights into Ripeness Specific Diversity, Functional Traits, and Implications for Quality and Safety.</title>
        <authorList>
            <consortium name="RefSeq"/>
            <person name="Tenea G.N."/>
            <person name="Cifuentes V."/>
            <person name="Reyes P."/>
            <person name="Cevallos-Vallejos M."/>
        </authorList>
    </citation>
    <scope>NUCLEOTIDE SEQUENCE [LARGE SCALE GENOMIC DNA]</scope>
</reference>
<proteinExistence type="inferred from homology"/>
<dbReference type="Pfam" id="PF16913">
    <property type="entry name" value="PUNUT"/>
    <property type="match status" value="1"/>
</dbReference>
<feature type="transmembrane region" description="Helical" evidence="7">
    <location>
        <begin position="255"/>
        <end position="278"/>
    </location>
</feature>
<dbReference type="AlphaFoldDB" id="A0A6P6UZG3"/>
<dbReference type="GO" id="GO:0005345">
    <property type="term" value="F:purine nucleobase transmembrane transporter activity"/>
    <property type="evidence" value="ECO:0007669"/>
    <property type="project" value="UniProtKB-UniRule"/>
</dbReference>
<evidence type="ECO:0000256" key="3">
    <source>
        <dbReference type="ARBA" id="ARBA00022448"/>
    </source>
</evidence>
<feature type="transmembrane region" description="Helical" evidence="7">
    <location>
        <begin position="116"/>
        <end position="138"/>
    </location>
</feature>
<feature type="transmembrane region" description="Helical" evidence="7">
    <location>
        <begin position="285"/>
        <end position="306"/>
    </location>
</feature>
<feature type="transmembrane region" description="Helical" evidence="7">
    <location>
        <begin position="90"/>
        <end position="110"/>
    </location>
</feature>
<evidence type="ECO:0000313" key="8">
    <source>
        <dbReference type="Proteomes" id="UP001652660"/>
    </source>
</evidence>
<feature type="transmembrane region" description="Helical" evidence="7">
    <location>
        <begin position="177"/>
        <end position="198"/>
    </location>
</feature>
<keyword evidence="6 7" id="KW-0472">Membrane</keyword>
<evidence type="ECO:0000256" key="5">
    <source>
        <dbReference type="ARBA" id="ARBA00022989"/>
    </source>
</evidence>
<sequence>MEPQAARHSNPAMEKFLLTVNCFLLAFGTTGGPLIMRLYFIHGGERVWLSAWLETGGWPIIIIPLMIAYFHRRKKQESNAKLIYITPKKFISFVVIGVLTGVDDFLYAHGVAKLPVSTYSLLIATQLAFTAFFAFILVRQKFTPYSINAVAMLTLGAGVLAMHTSSDRPEGVTKREYYVGFFMTLGASALYGFVLPLIELTYMKAKNATITYTLVLEIQLVMCFFVTAFCTAGMLVNKDFQAISREAKTYELGEVTFYVVLVWTAISWQCFFLGAIGVIFSASSLLSGIIIAVMLPLTEILAVIFYHESFKVEKALALVLSLWGFVSYFYGEIKHNKKKSSAKDQTDIAEFVAP</sequence>
<organism evidence="8 9">
    <name type="scientific">Coffea arabica</name>
    <name type="common">Arabian coffee</name>
    <dbReference type="NCBI Taxonomy" id="13443"/>
    <lineage>
        <taxon>Eukaryota</taxon>
        <taxon>Viridiplantae</taxon>
        <taxon>Streptophyta</taxon>
        <taxon>Embryophyta</taxon>
        <taxon>Tracheophyta</taxon>
        <taxon>Spermatophyta</taxon>
        <taxon>Magnoliopsida</taxon>
        <taxon>eudicotyledons</taxon>
        <taxon>Gunneridae</taxon>
        <taxon>Pentapetalae</taxon>
        <taxon>asterids</taxon>
        <taxon>lamiids</taxon>
        <taxon>Gentianales</taxon>
        <taxon>Rubiaceae</taxon>
        <taxon>Ixoroideae</taxon>
        <taxon>Gardenieae complex</taxon>
        <taxon>Bertiereae - Coffeeae clade</taxon>
        <taxon>Coffeeae</taxon>
        <taxon>Coffea</taxon>
    </lineage>
</organism>
<name>A0A6P6UZG3_COFAR</name>
<dbReference type="InterPro" id="IPR037185">
    <property type="entry name" value="EmrE-like"/>
</dbReference>
<evidence type="ECO:0000256" key="2">
    <source>
        <dbReference type="ARBA" id="ARBA00006213"/>
    </source>
</evidence>
<dbReference type="GeneID" id="113715033"/>
<dbReference type="RefSeq" id="XP_027094982.2">
    <property type="nucleotide sequence ID" value="XM_027239181.2"/>
</dbReference>
<evidence type="ECO:0000256" key="1">
    <source>
        <dbReference type="ARBA" id="ARBA00004141"/>
    </source>
</evidence>
<protein>
    <recommendedName>
        <fullName evidence="7">Probable purine permease</fullName>
    </recommendedName>
</protein>
<dbReference type="SUPFAM" id="SSF103481">
    <property type="entry name" value="Multidrug resistance efflux transporter EmrE"/>
    <property type="match status" value="1"/>
</dbReference>
<accession>A0A6P6UZG3</accession>
<dbReference type="GO" id="GO:0016020">
    <property type="term" value="C:membrane"/>
    <property type="evidence" value="ECO:0007669"/>
    <property type="project" value="UniProtKB-SubCell"/>
</dbReference>
<dbReference type="GO" id="GO:0015211">
    <property type="term" value="F:purine nucleoside transmembrane transporter activity"/>
    <property type="evidence" value="ECO:0007669"/>
    <property type="project" value="UniProtKB-UniRule"/>
</dbReference>
<dbReference type="OrthoDB" id="1865379at2759"/>
<dbReference type="PANTHER" id="PTHR31376">
    <property type="entry name" value="OS09G0467300 PROTEIN-RELATED"/>
    <property type="match status" value="1"/>
</dbReference>
<comment type="subcellular location">
    <subcellularLocation>
        <location evidence="1 7">Membrane</location>
        <topology evidence="1 7">Multi-pass membrane protein</topology>
    </subcellularLocation>
</comment>
<keyword evidence="5 7" id="KW-1133">Transmembrane helix</keyword>
<feature type="transmembrane region" description="Helical" evidence="7">
    <location>
        <begin position="312"/>
        <end position="331"/>
    </location>
</feature>
<keyword evidence="4 7" id="KW-0812">Transmembrane</keyword>
<evidence type="ECO:0000256" key="7">
    <source>
        <dbReference type="RuleBase" id="RU368015"/>
    </source>
</evidence>
<evidence type="ECO:0000313" key="9">
    <source>
        <dbReference type="RefSeq" id="XP_027094982.2"/>
    </source>
</evidence>
<keyword evidence="3 7" id="KW-0813">Transport</keyword>
<evidence type="ECO:0000256" key="6">
    <source>
        <dbReference type="ARBA" id="ARBA00023136"/>
    </source>
</evidence>